<dbReference type="Proteomes" id="UP001169760">
    <property type="component" value="Unassembled WGS sequence"/>
</dbReference>
<evidence type="ECO:0000259" key="6">
    <source>
        <dbReference type="Pfam" id="PF01266"/>
    </source>
</evidence>
<evidence type="ECO:0000256" key="2">
    <source>
        <dbReference type="ARBA" id="ARBA00007330"/>
    </source>
</evidence>
<evidence type="ECO:0000256" key="1">
    <source>
        <dbReference type="ARBA" id="ARBA00001974"/>
    </source>
</evidence>
<organism evidence="7 8">
    <name type="scientific">Saccharophagus degradans</name>
    <dbReference type="NCBI Taxonomy" id="86304"/>
    <lineage>
        <taxon>Bacteria</taxon>
        <taxon>Pseudomonadati</taxon>
        <taxon>Pseudomonadota</taxon>
        <taxon>Gammaproteobacteria</taxon>
        <taxon>Cellvibrionales</taxon>
        <taxon>Cellvibrionaceae</taxon>
        <taxon>Saccharophagus</taxon>
    </lineage>
</organism>
<comment type="caution">
    <text evidence="7">The sequence shown here is derived from an EMBL/GenBank/DDBJ whole genome shotgun (WGS) entry which is preliminary data.</text>
</comment>
<dbReference type="Gene3D" id="3.50.50.60">
    <property type="entry name" value="FAD/NAD(P)-binding domain"/>
    <property type="match status" value="1"/>
</dbReference>
<dbReference type="PANTHER" id="PTHR11985:SF15">
    <property type="entry name" value="GLYCEROL-3-PHOSPHATE DEHYDROGENASE, MITOCHONDRIAL"/>
    <property type="match status" value="1"/>
</dbReference>
<feature type="domain" description="FAD dependent oxidoreductase" evidence="6">
    <location>
        <begin position="16"/>
        <end position="279"/>
    </location>
</feature>
<keyword evidence="3" id="KW-0285">Flavoprotein</keyword>
<dbReference type="InterPro" id="IPR006076">
    <property type="entry name" value="FAD-dep_OxRdtase"/>
</dbReference>
<evidence type="ECO:0000313" key="7">
    <source>
        <dbReference type="EMBL" id="MDO6421978.1"/>
    </source>
</evidence>
<dbReference type="GO" id="GO:0004368">
    <property type="term" value="F:glycerol-3-phosphate dehydrogenase (quinone) activity"/>
    <property type="evidence" value="ECO:0007669"/>
    <property type="project" value="InterPro"/>
</dbReference>
<keyword evidence="5" id="KW-0560">Oxidoreductase</keyword>
<dbReference type="Gene3D" id="1.10.8.870">
    <property type="entry name" value="Alpha-glycerophosphate oxidase, cap domain"/>
    <property type="match status" value="1"/>
</dbReference>
<evidence type="ECO:0000256" key="5">
    <source>
        <dbReference type="ARBA" id="ARBA00023002"/>
    </source>
</evidence>
<dbReference type="RefSeq" id="WP_303491732.1">
    <property type="nucleotide sequence ID" value="NZ_JAUOPB010000003.1"/>
</dbReference>
<proteinExistence type="inferred from homology"/>
<dbReference type="InterPro" id="IPR038299">
    <property type="entry name" value="DAO_C_sf"/>
</dbReference>
<comment type="cofactor">
    <cofactor evidence="1">
        <name>FAD</name>
        <dbReference type="ChEBI" id="CHEBI:57692"/>
    </cofactor>
</comment>
<comment type="similarity">
    <text evidence="2">Belongs to the FAD-dependent glycerol-3-phosphate dehydrogenase family.</text>
</comment>
<sequence>MPALHKGRFTPNNSYDVAVVGGGIHGLSMALEACKRGLSVILIQGNDLASGASGIQRGLLGGGFQSLSQLNLTAVKANFSALKKWHENHANSAAPVCANLIANHSLRSAKLVKTGLAIYHRLAGSSADLCRNYSREAFATPYLAYTLRPARCILDIATEARALGADIFPYTRVNTAIRQKNCWQLTVNSSLGSNTNSVNVNAKMLINCCGWLANTFLIDVLGVVSRAKAHARKAGLIYVSGPFDAPPLPLTLQANNKQFISMLAVTPQHYVIGPFSDEELGGSKQNALAALQTLLSDQLGEQFSQWVKTLHIDEIKWINYAQVSDPSGGVHRGDFLQDSILDLNNPKGGAPLLNVFGIDITKHANLARQGFNILAPFSRECSSHVVPLTNKNTTPTTSFNNPIISRWQTTYAQGVNRLLKDANLTCNSTVEDFGVHFGEDLYQCEVDYLIRYEWAITAEDILWRRGDWGPWFPESGKQMLADYLAQLT</sequence>
<dbReference type="Pfam" id="PF01266">
    <property type="entry name" value="DAO"/>
    <property type="match status" value="1"/>
</dbReference>
<dbReference type="EMBL" id="JAUOPB010000003">
    <property type="protein sequence ID" value="MDO6421978.1"/>
    <property type="molecule type" value="Genomic_DNA"/>
</dbReference>
<accession>A0AAW7X626</accession>
<dbReference type="GO" id="GO:0006072">
    <property type="term" value="P:glycerol-3-phosphate metabolic process"/>
    <property type="evidence" value="ECO:0007669"/>
    <property type="project" value="InterPro"/>
</dbReference>
<reference evidence="7" key="1">
    <citation type="submission" date="2023-07" db="EMBL/GenBank/DDBJ databases">
        <title>Genome content predicts the carbon catabolic preferences of heterotrophic bacteria.</title>
        <authorList>
            <person name="Gralka M."/>
        </authorList>
    </citation>
    <scope>NUCLEOTIDE SEQUENCE</scope>
    <source>
        <strain evidence="7">I3M17_2</strain>
    </source>
</reference>
<gene>
    <name evidence="7" type="ORF">Q4521_05795</name>
</gene>
<keyword evidence="4" id="KW-0274">FAD</keyword>
<evidence type="ECO:0000256" key="4">
    <source>
        <dbReference type="ARBA" id="ARBA00022827"/>
    </source>
</evidence>
<evidence type="ECO:0000313" key="8">
    <source>
        <dbReference type="Proteomes" id="UP001169760"/>
    </source>
</evidence>
<dbReference type="SUPFAM" id="SSF51905">
    <property type="entry name" value="FAD/NAD(P)-binding domain"/>
    <property type="match status" value="1"/>
</dbReference>
<dbReference type="PANTHER" id="PTHR11985">
    <property type="entry name" value="GLYCEROL-3-PHOSPHATE DEHYDROGENASE"/>
    <property type="match status" value="1"/>
</dbReference>
<evidence type="ECO:0000256" key="3">
    <source>
        <dbReference type="ARBA" id="ARBA00022630"/>
    </source>
</evidence>
<protein>
    <submittedName>
        <fullName evidence="7">FAD-dependent oxidoreductase</fullName>
    </submittedName>
</protein>
<name>A0AAW7X626_9GAMM</name>
<dbReference type="AlphaFoldDB" id="A0AAW7X626"/>
<dbReference type="InterPro" id="IPR000447">
    <property type="entry name" value="G3P_DH_FAD-dep"/>
</dbReference>
<dbReference type="InterPro" id="IPR036188">
    <property type="entry name" value="FAD/NAD-bd_sf"/>
</dbReference>